<dbReference type="InterPro" id="IPR004176">
    <property type="entry name" value="Clp_R_N"/>
</dbReference>
<comment type="function">
    <text evidence="5">Part of a stress-induced multi-chaperone system, it is involved in the recovery of the cell from heat-induced damage, in cooperation with DnaK, DnaJ and GrpE. Acts before DnaK, in the processing of protein aggregates. Protein binding stimulates the ATPase activity; ATP hydrolysis unfolds the denatured protein aggregates, which probably helps expose new hydrophobic binding sites on the surface of ClpB-bound aggregates, contributing to the solubilization and refolding of denatured protein aggregates by DnaK.</text>
</comment>
<evidence type="ECO:0000256" key="6">
    <source>
        <dbReference type="PROSITE-ProRule" id="PRU01251"/>
    </source>
</evidence>
<dbReference type="SMART" id="SM01086">
    <property type="entry name" value="ClpB_D2-small"/>
    <property type="match status" value="1"/>
</dbReference>
<dbReference type="GO" id="GO:0005524">
    <property type="term" value="F:ATP binding"/>
    <property type="evidence" value="ECO:0007669"/>
    <property type="project" value="UniProtKB-KW"/>
</dbReference>
<protein>
    <submittedName>
        <fullName evidence="11">ATP-dependent Clp protease ATP-binding subunit ClpC</fullName>
    </submittedName>
</protein>
<dbReference type="Pfam" id="PF00004">
    <property type="entry name" value="AAA"/>
    <property type="match status" value="1"/>
</dbReference>
<dbReference type="Pfam" id="PF17871">
    <property type="entry name" value="AAA_lid_9"/>
    <property type="match status" value="1"/>
</dbReference>
<keyword evidence="2 7" id="KW-0547">Nucleotide-binding</keyword>
<sequence>MMKFNEKDFTPQVVRVLEKSVDYAHKFNYAWVESSHLLAALAEVPASLAFTLLNSEKIDLEEMLIDIEDFSSQVKTKKSDIKLSPRVETIIEQARALAQNNDKNRIGTEHLLYMLLANEASFAGQLLREQNINIVNLRKKLEQKAYLRVPERRKAVTPASKRNLSGKVSETTTTPTLDTVSTDLTKAAREGKLDPMIGREREVERLIHILSRRTKNNPVLVGEPGVGKSAIIEGFATRVAAGNVPVGLRGSRIMALNMAMVVAGTKFRGEFEDRLTAIVDEVTHDKDVIVFIDELHTIIGAGGGMDSVNDASNILKPALARGEFQLIGATTYQEYQKYIEKDEALERRFARVNVEEPSEKETVAILQGLKEKFEAYHAVKFEEGALERAVSLSNRYMPSRRLPDKAIDLLDEAAAKVKITSKTNYTKLDELKAELKAEELKLQQAVVALDIVEAQGIEKDIERLTHKIDNFTVSENDNPLVEESDIYAVVSNLTGIPLQQMTKTESERLINLEKELHKRVVGQEEAISAVSRAIRRARSGIADTRRPLGSFMFLGPTGVGKTELAKALAESVFGSEENMIRVDMSEFMEKFSTSRLIGAPPGYVGYDEGGQLTEQVRNKPYSVILLDEVEKAHPDIFNIMLQILDDGFVTDTKGRKVDFRNTIIIMTSNLGATAIRDDKTVGFGAKSISTDYAAMKARIMEELKKQYRPEFLNRIDETIVFHSLTEKEIEQVVKIMSKSLVSRLKDQNITVKFTPAALKVIADKGFDPEYGARPLRKALQREVEDTLSEQLLAGEIHPGDTISIGSSNKKIRISVID</sequence>
<dbReference type="SMART" id="SM00382">
    <property type="entry name" value="AAA"/>
    <property type="match status" value="2"/>
</dbReference>
<feature type="domain" description="Clp R" evidence="10">
    <location>
        <begin position="4"/>
        <end position="150"/>
    </location>
</feature>
<evidence type="ECO:0000256" key="5">
    <source>
        <dbReference type="ARBA" id="ARBA00025613"/>
    </source>
</evidence>
<dbReference type="GO" id="GO:0006508">
    <property type="term" value="P:proteolysis"/>
    <property type="evidence" value="ECO:0007669"/>
    <property type="project" value="UniProtKB-KW"/>
</dbReference>
<dbReference type="Proteomes" id="UP000504756">
    <property type="component" value="Unassembled WGS sequence"/>
</dbReference>
<accession>A0A6L2ZX08</accession>
<dbReference type="InterPro" id="IPR019489">
    <property type="entry name" value="Clp_ATPase_C"/>
</dbReference>
<dbReference type="Gene3D" id="4.10.860.10">
    <property type="entry name" value="UVR domain"/>
    <property type="match status" value="1"/>
</dbReference>
<dbReference type="FunFam" id="3.40.50.300:FF:000025">
    <property type="entry name" value="ATP-dependent Clp protease subunit"/>
    <property type="match status" value="1"/>
</dbReference>
<dbReference type="GO" id="GO:0008233">
    <property type="term" value="F:peptidase activity"/>
    <property type="evidence" value="ECO:0007669"/>
    <property type="project" value="UniProtKB-KW"/>
</dbReference>
<dbReference type="GO" id="GO:0016887">
    <property type="term" value="F:ATP hydrolysis activity"/>
    <property type="evidence" value="ECO:0007669"/>
    <property type="project" value="InterPro"/>
</dbReference>
<evidence type="ECO:0000256" key="3">
    <source>
        <dbReference type="ARBA" id="ARBA00022840"/>
    </source>
</evidence>
<evidence type="ECO:0000256" key="8">
    <source>
        <dbReference type="SAM" id="Coils"/>
    </source>
</evidence>
<feature type="coiled-coil region" evidence="8">
    <location>
        <begin position="428"/>
        <end position="455"/>
    </location>
</feature>
<keyword evidence="3 7" id="KW-0067">ATP-binding</keyword>
<dbReference type="InterPro" id="IPR003593">
    <property type="entry name" value="AAA+_ATPase"/>
</dbReference>
<dbReference type="Pfam" id="PF07724">
    <property type="entry name" value="AAA_2"/>
    <property type="match status" value="1"/>
</dbReference>
<dbReference type="GO" id="GO:0005737">
    <property type="term" value="C:cytoplasm"/>
    <property type="evidence" value="ECO:0007669"/>
    <property type="project" value="TreeGrafter"/>
</dbReference>
<dbReference type="InterPro" id="IPR001270">
    <property type="entry name" value="ClpA/B"/>
</dbReference>
<dbReference type="InterPro" id="IPR041546">
    <property type="entry name" value="ClpA/ClpB_AAA_lid"/>
</dbReference>
<evidence type="ECO:0000313" key="11">
    <source>
        <dbReference type="EMBL" id="GFO52017.1"/>
    </source>
</evidence>
<dbReference type="FunFam" id="3.40.50.300:FF:000010">
    <property type="entry name" value="Chaperone clpB 1, putative"/>
    <property type="match status" value="1"/>
</dbReference>
<feature type="region of interest" description="Disordered" evidence="9">
    <location>
        <begin position="157"/>
        <end position="176"/>
    </location>
</feature>
<reference evidence="11 12" key="1">
    <citation type="submission" date="2020-06" db="EMBL/GenBank/DDBJ databases">
        <title>Draft genome sequence of Lactic acid bacteria from Okinawan-style tofu.</title>
        <authorList>
            <person name="Takara I."/>
            <person name="Ikematsu S."/>
        </authorList>
    </citation>
    <scope>NUCLEOTIDE SEQUENCE [LARGE SCALE GENOMIC DNA]</scope>
    <source>
        <strain evidence="12">lg38</strain>
    </source>
</reference>
<evidence type="ECO:0000259" key="10">
    <source>
        <dbReference type="PROSITE" id="PS51903"/>
    </source>
</evidence>
<comment type="caution">
    <text evidence="11">The sequence shown here is derived from an EMBL/GenBank/DDBJ whole genome shotgun (WGS) entry which is preliminary data.</text>
</comment>
<dbReference type="CDD" id="cd19499">
    <property type="entry name" value="RecA-like_ClpB_Hsp104-like"/>
    <property type="match status" value="1"/>
</dbReference>
<dbReference type="Pfam" id="PF10431">
    <property type="entry name" value="ClpB_D2-small"/>
    <property type="match status" value="1"/>
</dbReference>
<dbReference type="SUPFAM" id="SSF52540">
    <property type="entry name" value="P-loop containing nucleoside triphosphate hydrolases"/>
    <property type="match status" value="2"/>
</dbReference>
<evidence type="ECO:0000256" key="2">
    <source>
        <dbReference type="ARBA" id="ARBA00022741"/>
    </source>
</evidence>
<dbReference type="CDD" id="cd00009">
    <property type="entry name" value="AAA"/>
    <property type="match status" value="1"/>
</dbReference>
<organism evidence="11 12">
    <name type="scientific">Lactococcus garvieae</name>
    <dbReference type="NCBI Taxonomy" id="1363"/>
    <lineage>
        <taxon>Bacteria</taxon>
        <taxon>Bacillati</taxon>
        <taxon>Bacillota</taxon>
        <taxon>Bacilli</taxon>
        <taxon>Lactobacillales</taxon>
        <taxon>Streptococcaceae</taxon>
        <taxon>Lactococcus</taxon>
    </lineage>
</organism>
<dbReference type="SUPFAM" id="SSF81923">
    <property type="entry name" value="Double Clp-N motif"/>
    <property type="match status" value="1"/>
</dbReference>
<keyword evidence="1 6" id="KW-0677">Repeat</keyword>
<name>A0A6L2ZX08_9LACT</name>
<keyword evidence="4 7" id="KW-0143">Chaperone</keyword>
<dbReference type="Gene3D" id="3.40.50.300">
    <property type="entry name" value="P-loop containing nucleotide triphosphate hydrolases"/>
    <property type="match status" value="2"/>
</dbReference>
<dbReference type="Gene3D" id="1.10.1780.10">
    <property type="entry name" value="Clp, N-terminal domain"/>
    <property type="match status" value="1"/>
</dbReference>
<keyword evidence="8" id="KW-0175">Coiled coil</keyword>
<dbReference type="PANTHER" id="PTHR11638:SF18">
    <property type="entry name" value="HEAT SHOCK PROTEIN 104"/>
    <property type="match status" value="1"/>
</dbReference>
<dbReference type="GO" id="GO:0034605">
    <property type="term" value="P:cellular response to heat"/>
    <property type="evidence" value="ECO:0007669"/>
    <property type="project" value="TreeGrafter"/>
</dbReference>
<dbReference type="PANTHER" id="PTHR11638">
    <property type="entry name" value="ATP-DEPENDENT CLP PROTEASE"/>
    <property type="match status" value="1"/>
</dbReference>
<evidence type="ECO:0000256" key="7">
    <source>
        <dbReference type="RuleBase" id="RU004432"/>
    </source>
</evidence>
<comment type="similarity">
    <text evidence="7">Belongs to the ClpA/ClpB family.</text>
</comment>
<dbReference type="InterPro" id="IPR027417">
    <property type="entry name" value="P-loop_NTPase"/>
</dbReference>
<dbReference type="PROSITE" id="PS00870">
    <property type="entry name" value="CLPAB_1"/>
    <property type="match status" value="1"/>
</dbReference>
<dbReference type="InterPro" id="IPR003959">
    <property type="entry name" value="ATPase_AAA_core"/>
</dbReference>
<evidence type="ECO:0000256" key="4">
    <source>
        <dbReference type="ARBA" id="ARBA00023186"/>
    </source>
</evidence>
<dbReference type="InterPro" id="IPR036628">
    <property type="entry name" value="Clp_N_dom_sf"/>
</dbReference>
<evidence type="ECO:0000313" key="12">
    <source>
        <dbReference type="Proteomes" id="UP000504756"/>
    </source>
</evidence>
<dbReference type="AlphaFoldDB" id="A0A6L2ZX08"/>
<gene>
    <name evidence="11" type="primary">clpC</name>
    <name evidence="11" type="ORF">ikelab_12920</name>
</gene>
<dbReference type="InterPro" id="IPR028299">
    <property type="entry name" value="ClpA/B_CS2"/>
</dbReference>
<keyword evidence="11" id="KW-0378">Hydrolase</keyword>
<dbReference type="PRINTS" id="PR00300">
    <property type="entry name" value="CLPPROTEASEA"/>
</dbReference>
<dbReference type="PROSITE" id="PS51903">
    <property type="entry name" value="CLP_R"/>
    <property type="match status" value="1"/>
</dbReference>
<keyword evidence="11" id="KW-0645">Protease</keyword>
<dbReference type="InterPro" id="IPR050130">
    <property type="entry name" value="ClpA_ClpB"/>
</dbReference>
<dbReference type="PROSITE" id="PS00871">
    <property type="entry name" value="CLPAB_2"/>
    <property type="match status" value="1"/>
</dbReference>
<dbReference type="Gene3D" id="1.10.8.60">
    <property type="match status" value="2"/>
</dbReference>
<dbReference type="EMBL" id="BLXU01000007">
    <property type="protein sequence ID" value="GFO52017.1"/>
    <property type="molecule type" value="Genomic_DNA"/>
</dbReference>
<dbReference type="Pfam" id="PF02861">
    <property type="entry name" value="Clp_N"/>
    <property type="match status" value="1"/>
</dbReference>
<evidence type="ECO:0000256" key="9">
    <source>
        <dbReference type="SAM" id="MobiDB-lite"/>
    </source>
</evidence>
<proteinExistence type="inferred from homology"/>
<dbReference type="InterPro" id="IPR018368">
    <property type="entry name" value="ClpA/B_CS1"/>
</dbReference>
<evidence type="ECO:0000256" key="1">
    <source>
        <dbReference type="ARBA" id="ARBA00022737"/>
    </source>
</evidence>